<dbReference type="PANTHER" id="PTHR46825">
    <property type="entry name" value="D-ALANYL-D-ALANINE-CARBOXYPEPTIDASE/ENDOPEPTIDASE AMPH"/>
    <property type="match status" value="1"/>
</dbReference>
<dbReference type="SUPFAM" id="SSF56601">
    <property type="entry name" value="beta-lactamase/transpeptidase-like"/>
    <property type="match status" value="1"/>
</dbReference>
<dbReference type="InterPro" id="IPR050491">
    <property type="entry name" value="AmpC-like"/>
</dbReference>
<evidence type="ECO:0000256" key="2">
    <source>
        <dbReference type="SAM" id="SignalP"/>
    </source>
</evidence>
<dbReference type="EMBL" id="JARKIE010000020">
    <property type="protein sequence ID" value="KAJ7700384.1"/>
    <property type="molecule type" value="Genomic_DNA"/>
</dbReference>
<feature type="chain" id="PRO_5042166843" evidence="2">
    <location>
        <begin position="20"/>
        <end position="603"/>
    </location>
</feature>
<dbReference type="PANTHER" id="PTHR46825:SF15">
    <property type="entry name" value="BETA-LACTAMASE-RELATED DOMAIN-CONTAINING PROTEIN"/>
    <property type="match status" value="1"/>
</dbReference>
<gene>
    <name evidence="4" type="ORF">B0H17DRAFT_977059</name>
</gene>
<comment type="caution">
    <text evidence="4">The sequence shown here is derived from an EMBL/GenBank/DDBJ whole genome shotgun (WGS) entry which is preliminary data.</text>
</comment>
<dbReference type="AlphaFoldDB" id="A0AAD7GQN7"/>
<reference evidence="4" key="1">
    <citation type="submission" date="2023-03" db="EMBL/GenBank/DDBJ databases">
        <title>Massive genome expansion in bonnet fungi (Mycena s.s.) driven by repeated elements and novel gene families across ecological guilds.</title>
        <authorList>
            <consortium name="Lawrence Berkeley National Laboratory"/>
            <person name="Harder C.B."/>
            <person name="Miyauchi S."/>
            <person name="Viragh M."/>
            <person name="Kuo A."/>
            <person name="Thoen E."/>
            <person name="Andreopoulos B."/>
            <person name="Lu D."/>
            <person name="Skrede I."/>
            <person name="Drula E."/>
            <person name="Henrissat B."/>
            <person name="Morin E."/>
            <person name="Kohler A."/>
            <person name="Barry K."/>
            <person name="LaButti K."/>
            <person name="Morin E."/>
            <person name="Salamov A."/>
            <person name="Lipzen A."/>
            <person name="Mereny Z."/>
            <person name="Hegedus B."/>
            <person name="Baldrian P."/>
            <person name="Stursova M."/>
            <person name="Weitz H."/>
            <person name="Taylor A."/>
            <person name="Grigoriev I.V."/>
            <person name="Nagy L.G."/>
            <person name="Martin F."/>
            <person name="Kauserud H."/>
        </authorList>
    </citation>
    <scope>NUCLEOTIDE SEQUENCE</scope>
    <source>
        <strain evidence="4">CBHHK067</strain>
    </source>
</reference>
<protein>
    <submittedName>
        <fullName evidence="4">Beta-lactamase/transpeptidase-like protein</fullName>
    </submittedName>
</protein>
<accession>A0AAD7GQN7</accession>
<sequence length="603" mass="65318">MHSLLPTLILVACIPLAFAVPSNFDSAPALQQPFKLDSSDVILNPKIDAAINSILKDFNSPGGVGVAVVRKGEQGSGWIVETKGYGLAKVDGTKVTKDTLFAIGSNSKLFDVLATGLLISNESLSPRISWDTKIASFVPEWGLMDSVASAESTILDVMSHRTGLPRHDIVISPSDTVPGSIRRLRHLKPSTGFRELWQYNNHMYTLLSYFPPLLVGVPFEKYVNDFIIEPLGMHSTTYFSERAEKSGNLADGMLRDGVNRTEDLFGVGRVRAVPYWAPSKENTSHVLSGAGGVISNANDMAIWLQTLLSEGRHPEHNKVVIPAEVVRKVATGVTVASPVAPFPELSPMVYGGGQSRGTYRGFEFIEHGGSTQGFKSQITRIPHKDFGVAVLSNDESFGRQIMEAIKFRIIDEALKLEAINWTERYKSLITAEFNGRTIPTPRPSNASLPSVPFESLAGTYQDAGYGIVDLCLVPAEGTSSTSQSCRELLEEAPTTLPGALDPKIPTFLARWTGFGVTHVSMTHFEHNMFNVSALISIATGNSSDNPYWVLVESDPNLAAEFAYDGVLGVGLRGLWGAGAGVKSPEGQTVKERAEAWLEKIGEA</sequence>
<dbReference type="Proteomes" id="UP001221757">
    <property type="component" value="Unassembled WGS sequence"/>
</dbReference>
<organism evidence="4 5">
    <name type="scientific">Mycena rosella</name>
    <name type="common">Pink bonnet</name>
    <name type="synonym">Agaricus rosellus</name>
    <dbReference type="NCBI Taxonomy" id="1033263"/>
    <lineage>
        <taxon>Eukaryota</taxon>
        <taxon>Fungi</taxon>
        <taxon>Dikarya</taxon>
        <taxon>Basidiomycota</taxon>
        <taxon>Agaricomycotina</taxon>
        <taxon>Agaricomycetes</taxon>
        <taxon>Agaricomycetidae</taxon>
        <taxon>Agaricales</taxon>
        <taxon>Marasmiineae</taxon>
        <taxon>Mycenaceae</taxon>
        <taxon>Mycena</taxon>
    </lineage>
</organism>
<proteinExistence type="inferred from homology"/>
<feature type="domain" description="Beta-lactamase-related" evidence="3">
    <location>
        <begin position="63"/>
        <end position="396"/>
    </location>
</feature>
<keyword evidence="5" id="KW-1185">Reference proteome</keyword>
<feature type="signal peptide" evidence="2">
    <location>
        <begin position="1"/>
        <end position="19"/>
    </location>
</feature>
<evidence type="ECO:0000313" key="4">
    <source>
        <dbReference type="EMBL" id="KAJ7700384.1"/>
    </source>
</evidence>
<dbReference type="InterPro" id="IPR001466">
    <property type="entry name" value="Beta-lactam-related"/>
</dbReference>
<dbReference type="InterPro" id="IPR012338">
    <property type="entry name" value="Beta-lactam/transpept-like"/>
</dbReference>
<evidence type="ECO:0000259" key="3">
    <source>
        <dbReference type="Pfam" id="PF00144"/>
    </source>
</evidence>
<dbReference type="Pfam" id="PF00144">
    <property type="entry name" value="Beta-lactamase"/>
    <property type="match status" value="1"/>
</dbReference>
<comment type="similarity">
    <text evidence="1">Belongs to the peptidase S12 family.</text>
</comment>
<evidence type="ECO:0000256" key="1">
    <source>
        <dbReference type="ARBA" id="ARBA00038215"/>
    </source>
</evidence>
<name>A0AAD7GQN7_MYCRO</name>
<keyword evidence="2" id="KW-0732">Signal</keyword>
<evidence type="ECO:0000313" key="5">
    <source>
        <dbReference type="Proteomes" id="UP001221757"/>
    </source>
</evidence>
<dbReference type="Gene3D" id="3.40.710.10">
    <property type="entry name" value="DD-peptidase/beta-lactamase superfamily"/>
    <property type="match status" value="1"/>
</dbReference>